<dbReference type="EMBL" id="VTAV01000002">
    <property type="protein sequence ID" value="TYR37645.1"/>
    <property type="molecule type" value="Genomic_DNA"/>
</dbReference>
<keyword evidence="5" id="KW-1185">Reference proteome</keyword>
<evidence type="ECO:0000313" key="5">
    <source>
        <dbReference type="Proteomes" id="UP000322362"/>
    </source>
</evidence>
<dbReference type="InterPro" id="IPR005181">
    <property type="entry name" value="SASA"/>
</dbReference>
<dbReference type="SUPFAM" id="SSF52266">
    <property type="entry name" value="SGNH hydrolase"/>
    <property type="match status" value="1"/>
</dbReference>
<dbReference type="PANTHER" id="PTHR22901:SF0">
    <property type="entry name" value="SIALATE O-ACETYLESTERASE"/>
    <property type="match status" value="1"/>
</dbReference>
<dbReference type="GO" id="GO:0001681">
    <property type="term" value="F:sialate O-acetylesterase activity"/>
    <property type="evidence" value="ECO:0007669"/>
    <property type="project" value="InterPro"/>
</dbReference>
<feature type="chain" id="PRO_5022668002" evidence="2">
    <location>
        <begin position="21"/>
        <end position="467"/>
    </location>
</feature>
<gene>
    <name evidence="4" type="ORF">FXV77_05965</name>
</gene>
<dbReference type="GO" id="GO:0005975">
    <property type="term" value="P:carbohydrate metabolic process"/>
    <property type="evidence" value="ECO:0007669"/>
    <property type="project" value="TreeGrafter"/>
</dbReference>
<feature type="signal peptide" evidence="2">
    <location>
        <begin position="1"/>
        <end position="20"/>
    </location>
</feature>
<name>A0A5D4HDM4_9SPHI</name>
<keyword evidence="2" id="KW-0732">Signal</keyword>
<evidence type="ECO:0000313" key="4">
    <source>
        <dbReference type="EMBL" id="TYR37645.1"/>
    </source>
</evidence>
<dbReference type="PANTHER" id="PTHR22901">
    <property type="entry name" value="SIALATE O-ACETYLESTERASE"/>
    <property type="match status" value="1"/>
</dbReference>
<dbReference type="Pfam" id="PF03629">
    <property type="entry name" value="SASA"/>
    <property type="match status" value="1"/>
</dbReference>
<evidence type="ECO:0000256" key="2">
    <source>
        <dbReference type="SAM" id="SignalP"/>
    </source>
</evidence>
<proteinExistence type="predicted"/>
<dbReference type="Proteomes" id="UP000322362">
    <property type="component" value="Unassembled WGS sequence"/>
</dbReference>
<evidence type="ECO:0000259" key="3">
    <source>
        <dbReference type="Pfam" id="PF03629"/>
    </source>
</evidence>
<organism evidence="4 5">
    <name type="scientific">Sphingobacterium phlebotomi</name>
    <dbReference type="NCBI Taxonomy" id="2605433"/>
    <lineage>
        <taxon>Bacteria</taxon>
        <taxon>Pseudomonadati</taxon>
        <taxon>Bacteroidota</taxon>
        <taxon>Sphingobacteriia</taxon>
        <taxon>Sphingobacteriales</taxon>
        <taxon>Sphingobacteriaceae</taxon>
        <taxon>Sphingobacterium</taxon>
    </lineage>
</organism>
<dbReference type="AlphaFoldDB" id="A0A5D4HDM4"/>
<feature type="domain" description="Sialate O-acetylesterase" evidence="3">
    <location>
        <begin position="105"/>
        <end position="349"/>
    </location>
</feature>
<keyword evidence="1" id="KW-0378">Hydrolase</keyword>
<dbReference type="Gene3D" id="3.40.50.1110">
    <property type="entry name" value="SGNH hydrolase"/>
    <property type="match status" value="1"/>
</dbReference>
<dbReference type="InterPro" id="IPR039329">
    <property type="entry name" value="SIAE"/>
</dbReference>
<accession>A0A5D4HDM4</accession>
<protein>
    <submittedName>
        <fullName evidence="4">Sialate O-acetylesterase</fullName>
    </submittedName>
</protein>
<evidence type="ECO:0000256" key="1">
    <source>
        <dbReference type="ARBA" id="ARBA00022801"/>
    </source>
</evidence>
<dbReference type="InterPro" id="IPR036514">
    <property type="entry name" value="SGNH_hydro_sf"/>
</dbReference>
<comment type="caution">
    <text evidence="4">The sequence shown here is derived from an EMBL/GenBank/DDBJ whole genome shotgun (WGS) entry which is preliminary data.</text>
</comment>
<reference evidence="4 5" key="1">
    <citation type="submission" date="2019-08" db="EMBL/GenBank/DDBJ databases">
        <title>Phlebobacter frassis gen. nov. sp. nov., a new member of family Sphingobacteriaceae isolated from sand fly rearing media.</title>
        <authorList>
            <person name="Kakumanu M.L."/>
            <person name="Marayati B.F."/>
            <person name="Wada-Katsumata A."/>
            <person name="Wasserberg G."/>
            <person name="Schal C."/>
            <person name="Apperson C.S."/>
            <person name="Ponnusamy L."/>
        </authorList>
    </citation>
    <scope>NUCLEOTIDE SEQUENCE [LARGE SCALE GENOMIC DNA]</scope>
    <source>
        <strain evidence="4 5">SSI9</strain>
    </source>
</reference>
<sequence>MKNLISIMVGLFLFAGSLSAKVTLPAIFSDGMVLQQQSSVFIWGKASSGVNMTIITSWDKKKYTLQSSEDGTWKTKIKTPVAGGPYTITINDGTNLVLSDVLIGEVWIASGQSNMEMPLRGFNNQPVLNSSETIAQSDNPQIRLFKVKKVSWAMPLEDCSGTWEAASPTSVATFSAVAYGYAKILQEKLKVPVGIIQSAWGGTRIEAWMSTNDLRSFPNVWIPPVENTALASKNTPSGLYNGMISPLVGYGIKGVIWYQGETNRKNWYEYVKLLPTMVKGWRTAWTVDDWDFYYVQIAPFDQPKDKSYTFFPFVREAQLEALKDIPKSGMAVLTDIGAENTVHPSDKASVSKRLSYLALARSYDFKDVKWSGPVYKSMQIQGNKATLFFDFSEGLYFKNKTSTNFEVAGDDKVFHPATAQIYGSTIEVSSPKVSKPTAVRYAFKAWVKGDFYNSDDLPASSVRTDDW</sequence>